<protein>
    <submittedName>
        <fullName evidence="1">Uncharacterized protein</fullName>
    </submittedName>
</protein>
<dbReference type="Proteomes" id="UP000028990">
    <property type="component" value="Unassembled WGS sequence"/>
</dbReference>
<dbReference type="AlphaFoldDB" id="A0A091CZD5"/>
<evidence type="ECO:0000313" key="2">
    <source>
        <dbReference type="Proteomes" id="UP000028990"/>
    </source>
</evidence>
<gene>
    <name evidence="1" type="ORF">H920_13370</name>
</gene>
<evidence type="ECO:0000313" key="1">
    <source>
        <dbReference type="EMBL" id="KFO25174.1"/>
    </source>
</evidence>
<dbReference type="EMBL" id="KN123387">
    <property type="protein sequence ID" value="KFO25174.1"/>
    <property type="molecule type" value="Genomic_DNA"/>
</dbReference>
<keyword evidence="2" id="KW-1185">Reference proteome</keyword>
<name>A0A091CZD5_FUKDA</name>
<organism evidence="1 2">
    <name type="scientific">Fukomys damarensis</name>
    <name type="common">Damaraland mole rat</name>
    <name type="synonym">Cryptomys damarensis</name>
    <dbReference type="NCBI Taxonomy" id="885580"/>
    <lineage>
        <taxon>Eukaryota</taxon>
        <taxon>Metazoa</taxon>
        <taxon>Chordata</taxon>
        <taxon>Craniata</taxon>
        <taxon>Vertebrata</taxon>
        <taxon>Euteleostomi</taxon>
        <taxon>Mammalia</taxon>
        <taxon>Eutheria</taxon>
        <taxon>Euarchontoglires</taxon>
        <taxon>Glires</taxon>
        <taxon>Rodentia</taxon>
        <taxon>Hystricomorpha</taxon>
        <taxon>Bathyergidae</taxon>
        <taxon>Fukomys</taxon>
    </lineage>
</organism>
<reference evidence="1 2" key="1">
    <citation type="submission" date="2013-11" db="EMBL/GenBank/DDBJ databases">
        <title>The Damaraland mole rat (Fukomys damarensis) genome and evolution of African mole rats.</title>
        <authorList>
            <person name="Gladyshev V.N."/>
            <person name="Fang X."/>
        </authorList>
    </citation>
    <scope>NUCLEOTIDE SEQUENCE [LARGE SCALE GENOMIC DNA]</scope>
    <source>
        <tissue evidence="1">Liver</tissue>
    </source>
</reference>
<accession>A0A091CZD5</accession>
<sequence>MSTIVATPVDEINNHRLRAFSKECNFTTILIMVPHGAQCSHVEEMSRPDLEHRLPPLWSFTGGPLQAAVLGAVPSGVEERSREAARTTDLCCLKSESQAKLPE</sequence>
<proteinExistence type="predicted"/>